<dbReference type="OrthoDB" id="10327204at2759"/>
<name>U6KUY9_EIMTE</name>
<reference evidence="4" key="2">
    <citation type="submission" date="2013-10" db="EMBL/GenBank/DDBJ databases">
        <authorList>
            <person name="Aslett M."/>
        </authorList>
    </citation>
    <scope>NUCLEOTIDE SEQUENCE [LARGE SCALE GENOMIC DNA]</scope>
    <source>
        <strain evidence="4">Houghton</strain>
    </source>
</reference>
<feature type="transmembrane region" description="Helical" evidence="3">
    <location>
        <begin position="73"/>
        <end position="94"/>
    </location>
</feature>
<keyword evidence="5" id="KW-1185">Reference proteome</keyword>
<keyword evidence="3" id="KW-0812">Transmembrane</keyword>
<keyword evidence="3" id="KW-1133">Transmembrane helix</keyword>
<dbReference type="GeneID" id="25249494"/>
<dbReference type="VEuPathDB" id="ToxoDB:ETH2_1242400"/>
<feature type="compositionally biased region" description="Polar residues" evidence="2">
    <location>
        <begin position="456"/>
        <end position="471"/>
    </location>
</feature>
<feature type="region of interest" description="Disordered" evidence="2">
    <location>
        <begin position="314"/>
        <end position="344"/>
    </location>
</feature>
<dbReference type="VEuPathDB" id="ToxoDB:ETH_00001395"/>
<dbReference type="Proteomes" id="UP000030747">
    <property type="component" value="Unassembled WGS sequence"/>
</dbReference>
<feature type="coiled-coil region" evidence="1">
    <location>
        <begin position="499"/>
        <end position="526"/>
    </location>
</feature>
<evidence type="ECO:0000313" key="4">
    <source>
        <dbReference type="EMBL" id="CDJ41917.1"/>
    </source>
</evidence>
<keyword evidence="3" id="KW-0472">Membrane</keyword>
<proteinExistence type="predicted"/>
<dbReference type="RefSeq" id="XP_013232667.1">
    <property type="nucleotide sequence ID" value="XM_013377213.1"/>
</dbReference>
<sequence length="702" mass="77265">MSGKQFRPSALPGPAPTADSPKMTEARPQTPRKDLDEAPRQKNSESDYSHVWRGGSSPSADRGNGHPGKSRRIFAVAALASFIAGFLLVSSGWIGGTPRVKGKFWRKETKFLGGANTPNRDLSTENGAADELEHPLQAQELQQFQDHQQHLEPLEAQDVEEQEEISAPLQQQDPGQPEEGEQQPESSEVQDHEQELDPLQPQETQRLGENEANAESLQSLTEEQPRDLQSPQEQEPEPAQEQLEPSDAQQPETTPPASGKSPPPVEYYFQYSATDGGEARTGETLWGAKGSEASSLDFSSKGEELAVEVSVVPDGVSPEGDEMLDTDGGNSGVEETGEGNQPDLGLQESPLTAVMAFNKFVESVSPSVERAFVDQYTYEPLRTSQERNTASYINHLVELVRSVAPGENAQPHEQAVHTVREALMLSLLEATTTRIMDLEERRRLFSGAASVDPSLEPSQSLNGSAGSPNTAAVSVEDLDSTPVKFSFFLKRLSNYVGGLNEIILIAEALEDEREKTNQQKYVAKNEATKLASFLGGTIIQFLDDREVPFKMLDYFETTVGHILARSNVGPKSASPEAAPWYEFLSTYGCSQEVLERAQVMYDEFGILGVVGDFLRVFSKSVNDMREAPHHDIQYLRELEENWKGGQVEELFSNMKNNEEDGRANARNYKMSALSLAQEKLRRIPPGTHDVDAQLLQAAIALL</sequence>
<feature type="compositionally biased region" description="Polar residues" evidence="2">
    <location>
        <begin position="201"/>
        <end position="222"/>
    </location>
</feature>
<evidence type="ECO:0000256" key="1">
    <source>
        <dbReference type="SAM" id="Coils"/>
    </source>
</evidence>
<evidence type="ECO:0000313" key="5">
    <source>
        <dbReference type="Proteomes" id="UP000030747"/>
    </source>
</evidence>
<accession>U6KUY9</accession>
<evidence type="ECO:0000256" key="3">
    <source>
        <dbReference type="SAM" id="Phobius"/>
    </source>
</evidence>
<feature type="region of interest" description="Disordered" evidence="2">
    <location>
        <begin position="1"/>
        <end position="68"/>
    </location>
</feature>
<feature type="region of interest" description="Disordered" evidence="2">
    <location>
        <begin position="450"/>
        <end position="471"/>
    </location>
</feature>
<feature type="compositionally biased region" description="Polar residues" evidence="2">
    <location>
        <begin position="247"/>
        <end position="256"/>
    </location>
</feature>
<keyword evidence="1" id="KW-0175">Coiled coil</keyword>
<dbReference type="EMBL" id="HG675681">
    <property type="protein sequence ID" value="CDJ41917.1"/>
    <property type="molecule type" value="Genomic_DNA"/>
</dbReference>
<feature type="region of interest" description="Disordered" evidence="2">
    <location>
        <begin position="157"/>
        <end position="268"/>
    </location>
</feature>
<evidence type="ECO:0000256" key="2">
    <source>
        <dbReference type="SAM" id="MobiDB-lite"/>
    </source>
</evidence>
<feature type="compositionally biased region" description="Low complexity" evidence="2">
    <location>
        <begin position="228"/>
        <end position="246"/>
    </location>
</feature>
<feature type="compositionally biased region" description="Basic and acidic residues" evidence="2">
    <location>
        <begin position="31"/>
        <end position="50"/>
    </location>
</feature>
<organism evidence="4 5">
    <name type="scientific">Eimeria tenella</name>
    <name type="common">Coccidian parasite</name>
    <dbReference type="NCBI Taxonomy" id="5802"/>
    <lineage>
        <taxon>Eukaryota</taxon>
        <taxon>Sar</taxon>
        <taxon>Alveolata</taxon>
        <taxon>Apicomplexa</taxon>
        <taxon>Conoidasida</taxon>
        <taxon>Coccidia</taxon>
        <taxon>Eucoccidiorida</taxon>
        <taxon>Eimeriorina</taxon>
        <taxon>Eimeriidae</taxon>
        <taxon>Eimeria</taxon>
    </lineage>
</organism>
<protein>
    <submittedName>
        <fullName evidence="4">Uncharacterized protein</fullName>
    </submittedName>
</protein>
<gene>
    <name evidence="4" type="ORF">ETH_00001395</name>
</gene>
<reference evidence="4" key="1">
    <citation type="submission" date="2013-10" db="EMBL/GenBank/DDBJ databases">
        <title>Genomic analysis of the causative agents of coccidiosis in chickens.</title>
        <authorList>
            <person name="Reid A.J."/>
            <person name="Blake D."/>
            <person name="Billington K."/>
            <person name="Browne H."/>
            <person name="Dunn M."/>
            <person name="Hung S."/>
            <person name="Kawahara F."/>
            <person name="Miranda-Saavedra D."/>
            <person name="Mourier T."/>
            <person name="Nagra H."/>
            <person name="Otto T.D."/>
            <person name="Rawlings N."/>
            <person name="Sanchez A."/>
            <person name="Sanders M."/>
            <person name="Subramaniam C."/>
            <person name="Tay Y."/>
            <person name="Dear P."/>
            <person name="Doerig C."/>
            <person name="Gruber A."/>
            <person name="Parkinson J."/>
            <person name="Shirley M."/>
            <person name="Wan K.L."/>
            <person name="Berriman M."/>
            <person name="Tomley F."/>
            <person name="Pain A."/>
        </authorList>
    </citation>
    <scope>NUCLEOTIDE SEQUENCE [LARGE SCALE GENOMIC DNA]</scope>
    <source>
        <strain evidence="4">Houghton</strain>
    </source>
</reference>
<dbReference type="AlphaFoldDB" id="U6KUY9"/>